<sequence length="98" mass="10989">MEWQRASSDPEKSNTTYLEESQLVPDISVQVSASGGHDGETERFLSTASVARRVSFNEAALSDPERRQQDSGRRYTLTEGDFHHLKNARLTPTCPPRP</sequence>
<organism evidence="2 3">
    <name type="scientific">Aldrovandia affinis</name>
    <dbReference type="NCBI Taxonomy" id="143900"/>
    <lineage>
        <taxon>Eukaryota</taxon>
        <taxon>Metazoa</taxon>
        <taxon>Chordata</taxon>
        <taxon>Craniata</taxon>
        <taxon>Vertebrata</taxon>
        <taxon>Euteleostomi</taxon>
        <taxon>Actinopterygii</taxon>
        <taxon>Neopterygii</taxon>
        <taxon>Teleostei</taxon>
        <taxon>Notacanthiformes</taxon>
        <taxon>Halosauridae</taxon>
        <taxon>Aldrovandia</taxon>
    </lineage>
</organism>
<dbReference type="Proteomes" id="UP001221898">
    <property type="component" value="Unassembled WGS sequence"/>
</dbReference>
<dbReference type="InterPro" id="IPR037658">
    <property type="entry name" value="CBARP"/>
</dbReference>
<feature type="region of interest" description="Disordered" evidence="1">
    <location>
        <begin position="59"/>
        <end position="98"/>
    </location>
</feature>
<dbReference type="GO" id="GO:0005886">
    <property type="term" value="C:plasma membrane"/>
    <property type="evidence" value="ECO:0007669"/>
    <property type="project" value="TreeGrafter"/>
</dbReference>
<feature type="region of interest" description="Disordered" evidence="1">
    <location>
        <begin position="1"/>
        <end position="22"/>
    </location>
</feature>
<proteinExistence type="predicted"/>
<protein>
    <submittedName>
        <fullName evidence="2">Uncharacterized protein</fullName>
    </submittedName>
</protein>
<accession>A0AAD7R3W8</accession>
<dbReference type="PANTHER" id="PTHR28597:SF1">
    <property type="entry name" value="VOLTAGE-DEPENDENT CALCIUM CHANNEL BETA SUBUNIT-ASSOCIATED REGULATORY PROTEIN"/>
    <property type="match status" value="1"/>
</dbReference>
<evidence type="ECO:0000256" key="1">
    <source>
        <dbReference type="SAM" id="MobiDB-lite"/>
    </source>
</evidence>
<dbReference type="PANTHER" id="PTHR28597">
    <property type="entry name" value="VOLTAGE-DEPENDENT CALCIUM CHANNEL BETA SUBUNIT-ASSOCIATED REGULATORY PROTEIN"/>
    <property type="match status" value="1"/>
</dbReference>
<dbReference type="AlphaFoldDB" id="A0AAD7R3W8"/>
<comment type="caution">
    <text evidence="2">The sequence shown here is derived from an EMBL/GenBank/DDBJ whole genome shotgun (WGS) entry which is preliminary data.</text>
</comment>
<gene>
    <name evidence="2" type="ORF">AAFF_G00410590</name>
</gene>
<evidence type="ECO:0000313" key="3">
    <source>
        <dbReference type="Proteomes" id="UP001221898"/>
    </source>
</evidence>
<dbReference type="EMBL" id="JAINUG010000821">
    <property type="protein sequence ID" value="KAJ8361945.1"/>
    <property type="molecule type" value="Genomic_DNA"/>
</dbReference>
<dbReference type="GO" id="GO:0030141">
    <property type="term" value="C:secretory granule"/>
    <property type="evidence" value="ECO:0007669"/>
    <property type="project" value="TreeGrafter"/>
</dbReference>
<name>A0AAD7R3W8_9TELE</name>
<feature type="compositionally biased region" description="Basic and acidic residues" evidence="1">
    <location>
        <begin position="63"/>
        <end position="73"/>
    </location>
</feature>
<keyword evidence="3" id="KW-1185">Reference proteome</keyword>
<dbReference type="GO" id="GO:0044325">
    <property type="term" value="F:transmembrane transporter binding"/>
    <property type="evidence" value="ECO:0007669"/>
    <property type="project" value="InterPro"/>
</dbReference>
<reference evidence="2" key="1">
    <citation type="journal article" date="2023" name="Science">
        <title>Genome structures resolve the early diversification of teleost fishes.</title>
        <authorList>
            <person name="Parey E."/>
            <person name="Louis A."/>
            <person name="Montfort J."/>
            <person name="Bouchez O."/>
            <person name="Roques C."/>
            <person name="Iampietro C."/>
            <person name="Lluch J."/>
            <person name="Castinel A."/>
            <person name="Donnadieu C."/>
            <person name="Desvignes T."/>
            <person name="Floi Bucao C."/>
            <person name="Jouanno E."/>
            <person name="Wen M."/>
            <person name="Mejri S."/>
            <person name="Dirks R."/>
            <person name="Jansen H."/>
            <person name="Henkel C."/>
            <person name="Chen W.J."/>
            <person name="Zahm M."/>
            <person name="Cabau C."/>
            <person name="Klopp C."/>
            <person name="Thompson A.W."/>
            <person name="Robinson-Rechavi M."/>
            <person name="Braasch I."/>
            <person name="Lecointre G."/>
            <person name="Bobe J."/>
            <person name="Postlethwait J.H."/>
            <person name="Berthelot C."/>
            <person name="Roest Crollius H."/>
            <person name="Guiguen Y."/>
        </authorList>
    </citation>
    <scope>NUCLEOTIDE SEQUENCE</scope>
    <source>
        <strain evidence="2">NC1722</strain>
    </source>
</reference>
<evidence type="ECO:0000313" key="2">
    <source>
        <dbReference type="EMBL" id="KAJ8361945.1"/>
    </source>
</evidence>
<dbReference type="GO" id="GO:0045955">
    <property type="term" value="P:negative regulation of calcium ion-dependent exocytosis"/>
    <property type="evidence" value="ECO:0007669"/>
    <property type="project" value="TreeGrafter"/>
</dbReference>